<accession>V5WE21</accession>
<feature type="binding site" evidence="6">
    <location>
        <begin position="206"/>
        <end position="207"/>
    </location>
    <ligand>
        <name>substrate</name>
    </ligand>
</feature>
<feature type="binding site" evidence="6">
    <location>
        <position position="110"/>
    </location>
    <ligand>
        <name>substrate</name>
    </ligand>
</feature>
<dbReference type="InterPro" id="IPR035994">
    <property type="entry name" value="Nucleoside_phosphorylase_sf"/>
</dbReference>
<comment type="catalytic activity">
    <reaction evidence="6">
        <text>S-adenosyl-L-homocysteine + H2O = S-(5-deoxy-D-ribos-5-yl)-L-homocysteine + adenine</text>
        <dbReference type="Rhea" id="RHEA:17805"/>
        <dbReference type="ChEBI" id="CHEBI:15377"/>
        <dbReference type="ChEBI" id="CHEBI:16708"/>
        <dbReference type="ChEBI" id="CHEBI:57856"/>
        <dbReference type="ChEBI" id="CHEBI:58195"/>
        <dbReference type="EC" id="3.2.2.9"/>
    </reaction>
</comment>
<dbReference type="GO" id="GO:0008930">
    <property type="term" value="F:methylthioadenosine nucleosidase activity"/>
    <property type="evidence" value="ECO:0007669"/>
    <property type="project" value="UniProtKB-UniRule"/>
</dbReference>
<comment type="pathway">
    <text evidence="1 6">Amino-acid biosynthesis; L-methionine biosynthesis via salvage pathway; S-methyl-5-thio-alpha-D-ribose 1-phosphate from S-methyl-5'-thioadenosine (hydrolase route): step 1/2.</text>
</comment>
<feature type="active site" description="Proton donor" evidence="6">
    <location>
        <position position="230"/>
    </location>
</feature>
<dbReference type="Proteomes" id="UP000018680">
    <property type="component" value="Chromosome"/>
</dbReference>
<evidence type="ECO:0000256" key="2">
    <source>
        <dbReference type="ARBA" id="ARBA00022605"/>
    </source>
</evidence>
<name>V5WE21_9SPIO</name>
<feature type="domain" description="Nucleoside phosphorylase" evidence="7">
    <location>
        <begin position="35"/>
        <end position="260"/>
    </location>
</feature>
<organism evidence="8 9">
    <name type="scientific">Salinispira pacifica</name>
    <dbReference type="NCBI Taxonomy" id="1307761"/>
    <lineage>
        <taxon>Bacteria</taxon>
        <taxon>Pseudomonadati</taxon>
        <taxon>Spirochaetota</taxon>
        <taxon>Spirochaetia</taxon>
        <taxon>Spirochaetales</taxon>
        <taxon>Spirochaetaceae</taxon>
        <taxon>Salinispira</taxon>
    </lineage>
</organism>
<dbReference type="PATRIC" id="fig|1307761.3.peg.397"/>
<comment type="function">
    <text evidence="6">Catalyzes the irreversible cleavage of the glycosidic bond in both 5'-methylthioadenosine (MTA) and S-adenosylhomocysteine (SAH/AdoHcy) to adenine and the corresponding thioribose, 5'-methylthioribose and S-ribosylhomocysteine, respectively. Also cleaves 5'-deoxyadenosine, a toxic by-product of radical S-adenosylmethionine (SAM) enzymes, into 5-deoxyribose and adenine.</text>
</comment>
<evidence type="ECO:0000259" key="7">
    <source>
        <dbReference type="Pfam" id="PF01048"/>
    </source>
</evidence>
<keyword evidence="2 6" id="KW-0028">Amino-acid biosynthesis</keyword>
<dbReference type="HAMAP" id="MF_01684">
    <property type="entry name" value="Salvage_MtnN"/>
    <property type="match status" value="1"/>
</dbReference>
<comment type="catalytic activity">
    <reaction evidence="6">
        <text>S-methyl-5'-thioadenosine + H2O = 5-(methylsulfanyl)-D-ribose + adenine</text>
        <dbReference type="Rhea" id="RHEA:13617"/>
        <dbReference type="ChEBI" id="CHEBI:15377"/>
        <dbReference type="ChEBI" id="CHEBI:16708"/>
        <dbReference type="ChEBI" id="CHEBI:17509"/>
        <dbReference type="ChEBI" id="CHEBI:78440"/>
        <dbReference type="EC" id="3.2.2.9"/>
    </reaction>
</comment>
<dbReference type="FunFam" id="3.40.50.1580:FF:000001">
    <property type="entry name" value="MTA/SAH nucleosidase family protein"/>
    <property type="match status" value="1"/>
</dbReference>
<dbReference type="Gene3D" id="3.40.50.1580">
    <property type="entry name" value="Nucleoside phosphorylase domain"/>
    <property type="match status" value="1"/>
</dbReference>
<evidence type="ECO:0000256" key="6">
    <source>
        <dbReference type="HAMAP-Rule" id="MF_01684"/>
    </source>
</evidence>
<dbReference type="CDD" id="cd09008">
    <property type="entry name" value="MTAN"/>
    <property type="match status" value="1"/>
</dbReference>
<dbReference type="GO" id="GO:0009164">
    <property type="term" value="P:nucleoside catabolic process"/>
    <property type="evidence" value="ECO:0007669"/>
    <property type="project" value="InterPro"/>
</dbReference>
<keyword evidence="4 6" id="KW-0486">Methionine biosynthesis</keyword>
<dbReference type="GO" id="GO:0019284">
    <property type="term" value="P:L-methionine salvage from S-adenosylmethionine"/>
    <property type="evidence" value="ECO:0007669"/>
    <property type="project" value="TreeGrafter"/>
</dbReference>
<dbReference type="GO" id="GO:0005829">
    <property type="term" value="C:cytosol"/>
    <property type="evidence" value="ECO:0007669"/>
    <property type="project" value="TreeGrafter"/>
</dbReference>
<comment type="similarity">
    <text evidence="6">Belongs to the PNP/UDP phosphorylase family. MtnN subfamily.</text>
</comment>
<keyword evidence="8" id="KW-0326">Glycosidase</keyword>
<dbReference type="GO" id="GO:0008782">
    <property type="term" value="F:adenosylhomocysteine nucleosidase activity"/>
    <property type="evidence" value="ECO:0007669"/>
    <property type="project" value="UniProtKB-UniRule"/>
</dbReference>
<reference evidence="8 9" key="1">
    <citation type="journal article" date="2015" name="Stand. Genomic Sci.">
        <title>Complete genome sequence and description of Salinispira pacifica gen. nov., sp. nov., a novel spirochaete isolated form a hypersaline microbial mat.</title>
        <authorList>
            <person name="Ben Hania W."/>
            <person name="Joseph M."/>
            <person name="Schumann P."/>
            <person name="Bunk B."/>
            <person name="Fiebig A."/>
            <person name="Sproer C."/>
            <person name="Klenk H.P."/>
            <person name="Fardeau M.L."/>
            <person name="Spring S."/>
        </authorList>
    </citation>
    <scope>NUCLEOTIDE SEQUENCE [LARGE SCALE GENOMIC DNA]</scope>
    <source>
        <strain evidence="8 9">L21-RPul-D2</strain>
    </source>
</reference>
<evidence type="ECO:0000256" key="1">
    <source>
        <dbReference type="ARBA" id="ARBA00004945"/>
    </source>
</evidence>
<feature type="binding site" evidence="6">
    <location>
        <position position="185"/>
    </location>
    <ligand>
        <name>substrate</name>
    </ligand>
</feature>
<dbReference type="PANTHER" id="PTHR46832:SF1">
    <property type="entry name" value="5'-METHYLTHIOADENOSINE_S-ADENOSYLHOMOCYSTEINE NUCLEOSIDASE"/>
    <property type="match status" value="1"/>
</dbReference>
<dbReference type="KEGG" id="slr:L21SP2_0397"/>
<evidence type="ECO:0000256" key="4">
    <source>
        <dbReference type="ARBA" id="ARBA00023167"/>
    </source>
</evidence>
<dbReference type="NCBIfam" id="TIGR01704">
    <property type="entry name" value="MTA_SAH-Nsdase"/>
    <property type="match status" value="1"/>
</dbReference>
<dbReference type="HOGENOM" id="CLU_031248_2_2_12"/>
<keyword evidence="9" id="KW-1185">Reference proteome</keyword>
<dbReference type="PANTHER" id="PTHR46832">
    <property type="entry name" value="5'-METHYLTHIOADENOSINE/S-ADENOSYLHOMOCYSTEINE NUCLEOSIDASE"/>
    <property type="match status" value="1"/>
</dbReference>
<evidence type="ECO:0000313" key="8">
    <source>
        <dbReference type="EMBL" id="AHC13829.1"/>
    </source>
</evidence>
<dbReference type="Pfam" id="PF01048">
    <property type="entry name" value="PNP_UDP_1"/>
    <property type="match status" value="1"/>
</dbReference>
<evidence type="ECO:0000313" key="9">
    <source>
        <dbReference type="Proteomes" id="UP000018680"/>
    </source>
</evidence>
<proteinExistence type="inferred from homology"/>
<dbReference type="EC" id="3.2.2.9" evidence="6"/>
<dbReference type="InterPro" id="IPR000845">
    <property type="entry name" value="Nucleoside_phosphorylase_d"/>
</dbReference>
<comment type="catalytic activity">
    <reaction evidence="5">
        <text>5'-deoxyadenosine + H2O = 5-deoxy-D-ribose + adenine</text>
        <dbReference type="Rhea" id="RHEA:29859"/>
        <dbReference type="ChEBI" id="CHEBI:15377"/>
        <dbReference type="ChEBI" id="CHEBI:16708"/>
        <dbReference type="ChEBI" id="CHEBI:17319"/>
        <dbReference type="ChEBI" id="CHEBI:149540"/>
        <dbReference type="EC" id="3.2.2.9"/>
    </reaction>
    <physiologicalReaction direction="left-to-right" evidence="5">
        <dbReference type="Rhea" id="RHEA:29860"/>
    </physiologicalReaction>
</comment>
<dbReference type="eggNOG" id="COG0775">
    <property type="taxonomic scope" value="Bacteria"/>
</dbReference>
<dbReference type="EMBL" id="CP006939">
    <property type="protein sequence ID" value="AHC13829.1"/>
    <property type="molecule type" value="Genomic_DNA"/>
</dbReference>
<evidence type="ECO:0000256" key="5">
    <source>
        <dbReference type="ARBA" id="ARBA00050313"/>
    </source>
</evidence>
<dbReference type="NCBIfam" id="NF004079">
    <property type="entry name" value="PRK05584.1"/>
    <property type="match status" value="1"/>
</dbReference>
<keyword evidence="3 6" id="KW-0378">Hydrolase</keyword>
<dbReference type="SUPFAM" id="SSF53167">
    <property type="entry name" value="Purine and uridine phosphorylases"/>
    <property type="match status" value="1"/>
</dbReference>
<dbReference type="GO" id="GO:0019509">
    <property type="term" value="P:L-methionine salvage from methylthioadenosine"/>
    <property type="evidence" value="ECO:0007669"/>
    <property type="project" value="UniProtKB-UniRule"/>
</dbReference>
<dbReference type="InterPro" id="IPR010049">
    <property type="entry name" value="MTA_SAH_Nsdase"/>
</dbReference>
<sequence>MGFRDGCSGTRGVTEARVPQMPRAFIFLLRQVKMIGIIGAMEEEVQQIRQEIHDPRVVEKASYSFISGHVGDLEVVLLQSGIGKVNAAIGTTLMIEHYSPKFILNTGSAGGLLPELSIGDVVLAESAGYHDVDATAFGYAKGQIPRMPLVYAGDSRLLEIAQRCVANGMSFSTVRGLIVSGDKFLAHPDEINNLLADFPESAAVEMESAAIAQTCYQLNTPFLIIRSISDKADSTSPGDFQENLHTASMNSARTILELLRFYREHPGEA</sequence>
<dbReference type="AlphaFoldDB" id="V5WE21"/>
<feature type="active site" description="Proton acceptor" evidence="6">
    <location>
        <position position="44"/>
    </location>
</feature>
<dbReference type="STRING" id="1307761.L21SP2_0397"/>
<gene>
    <name evidence="6" type="primary">mtnN</name>
    <name evidence="8" type="ORF">L21SP2_0397</name>
</gene>
<protein>
    <recommendedName>
        <fullName evidence="6">5'-methylthioadenosine/S-adenosylhomocysteine nucleosidase</fullName>
        <shortName evidence="6">MTA/SAH nucleosidase</shortName>
        <shortName evidence="6">MTAN</shortName>
        <ecNumber evidence="6">3.2.2.9</ecNumber>
    </recommendedName>
    <alternativeName>
        <fullName evidence="6">5'-deoxyadenosine nucleosidase</fullName>
        <shortName evidence="6">DOA nucleosidase</shortName>
        <shortName evidence="6">dAdo nucleosidase</shortName>
    </alternativeName>
    <alternativeName>
        <fullName evidence="6">5'-methylthioadenosine nucleosidase</fullName>
        <shortName evidence="6">MTA nucleosidase</shortName>
    </alternativeName>
    <alternativeName>
        <fullName evidence="6">S-adenosylhomocysteine nucleosidase</fullName>
        <shortName evidence="6">AdoHcy nucleosidase</shortName>
        <shortName evidence="6">SAH nucleosidase</shortName>
        <shortName evidence="6">SRH nucleosidase</shortName>
    </alternativeName>
</protein>
<dbReference type="UniPathway" id="UPA00904">
    <property type="reaction ID" value="UER00871"/>
</dbReference>
<evidence type="ECO:0000256" key="3">
    <source>
        <dbReference type="ARBA" id="ARBA00022801"/>
    </source>
</evidence>